<dbReference type="PANTHER" id="PTHR31632">
    <property type="entry name" value="IRON TRANSPORTER FTH1"/>
    <property type="match status" value="1"/>
</dbReference>
<evidence type="ECO:0000256" key="8">
    <source>
        <dbReference type="ARBA" id="ARBA00023136"/>
    </source>
</evidence>
<gene>
    <name evidence="12" type="ORF">GCM10009839_29600</name>
</gene>
<dbReference type="InterPro" id="IPR018976">
    <property type="entry name" value="Imelysin-like"/>
</dbReference>
<evidence type="ECO:0000256" key="3">
    <source>
        <dbReference type="ARBA" id="ARBA00005989"/>
    </source>
</evidence>
<dbReference type="Pfam" id="PF03239">
    <property type="entry name" value="FTR1"/>
    <property type="match status" value="1"/>
</dbReference>
<evidence type="ECO:0000256" key="10">
    <source>
        <dbReference type="SAM" id="Phobius"/>
    </source>
</evidence>
<feature type="region of interest" description="Disordered" evidence="9">
    <location>
        <begin position="287"/>
        <end position="339"/>
    </location>
</feature>
<dbReference type="CDD" id="cd14656">
    <property type="entry name" value="Imelysin-like_EfeO"/>
    <property type="match status" value="1"/>
</dbReference>
<comment type="subcellular location">
    <subcellularLocation>
        <location evidence="2">Cell envelope</location>
    </subcellularLocation>
    <subcellularLocation>
        <location evidence="1">Membrane</location>
        <topology evidence="1">Multi-pass membrane protein</topology>
    </subcellularLocation>
</comment>
<evidence type="ECO:0000256" key="4">
    <source>
        <dbReference type="ARBA" id="ARBA00008333"/>
    </source>
</evidence>
<name>A0ABP5FMR6_9ACTN</name>
<evidence type="ECO:0000256" key="5">
    <source>
        <dbReference type="ARBA" id="ARBA00022692"/>
    </source>
</evidence>
<proteinExistence type="inferred from homology"/>
<accession>A0ABP5FMR6</accession>
<dbReference type="InterPro" id="IPR038352">
    <property type="entry name" value="Imelysin_sf"/>
</dbReference>
<evidence type="ECO:0000256" key="9">
    <source>
        <dbReference type="SAM" id="MobiDB-lite"/>
    </source>
</evidence>
<feature type="transmembrane region" description="Helical" evidence="10">
    <location>
        <begin position="193"/>
        <end position="213"/>
    </location>
</feature>
<feature type="transmembrane region" description="Helical" evidence="10">
    <location>
        <begin position="85"/>
        <end position="106"/>
    </location>
</feature>
<evidence type="ECO:0000256" key="7">
    <source>
        <dbReference type="ARBA" id="ARBA00022989"/>
    </source>
</evidence>
<keyword evidence="6" id="KW-0732">Signal</keyword>
<feature type="transmembrane region" description="Helical" evidence="10">
    <location>
        <begin position="256"/>
        <end position="276"/>
    </location>
</feature>
<organism evidence="12 13">
    <name type="scientific">Catenulispora yoronensis</name>
    <dbReference type="NCBI Taxonomy" id="450799"/>
    <lineage>
        <taxon>Bacteria</taxon>
        <taxon>Bacillati</taxon>
        <taxon>Actinomycetota</taxon>
        <taxon>Actinomycetes</taxon>
        <taxon>Catenulisporales</taxon>
        <taxon>Catenulisporaceae</taxon>
        <taxon>Catenulispora</taxon>
    </lineage>
</organism>
<reference evidence="13" key="1">
    <citation type="journal article" date="2019" name="Int. J. Syst. Evol. Microbiol.">
        <title>The Global Catalogue of Microorganisms (GCM) 10K type strain sequencing project: providing services to taxonomists for standard genome sequencing and annotation.</title>
        <authorList>
            <consortium name="The Broad Institute Genomics Platform"/>
            <consortium name="The Broad Institute Genome Sequencing Center for Infectious Disease"/>
            <person name="Wu L."/>
            <person name="Ma J."/>
        </authorList>
    </citation>
    <scope>NUCLEOTIDE SEQUENCE [LARGE SCALE GENOMIC DNA]</scope>
    <source>
        <strain evidence="13">JCM 16014</strain>
    </source>
</reference>
<feature type="transmembrane region" description="Helical" evidence="10">
    <location>
        <begin position="161"/>
        <end position="181"/>
    </location>
</feature>
<comment type="similarity">
    <text evidence="3">Belongs to the EfeM/EfeO family.</text>
</comment>
<comment type="similarity">
    <text evidence="4">Belongs to the oxidase-dependent Fe transporter (OFeT) (TC 9.A.10.1) family.</text>
</comment>
<evidence type="ECO:0000259" key="11">
    <source>
        <dbReference type="Pfam" id="PF09375"/>
    </source>
</evidence>
<feature type="domain" description="Imelysin-like" evidence="11">
    <location>
        <begin position="485"/>
        <end position="716"/>
    </location>
</feature>
<evidence type="ECO:0000256" key="2">
    <source>
        <dbReference type="ARBA" id="ARBA00004196"/>
    </source>
</evidence>
<dbReference type="Pfam" id="PF09375">
    <property type="entry name" value="Peptidase_M75"/>
    <property type="match status" value="1"/>
</dbReference>
<sequence>MCADELKGRDTVLSDAFPSFLIGLREGLEAGLVVSILLAALIKAGRRDRVGPVWFGIAAAAALSLSFAAVLTFTSAHLPPKAQDVFGGVLSLLAVGFVTTMVFWMRRASASMSGDIKAKLAAALGSSTGVLIFTAFAAVAREGLETSLFLWTTAQTAHEKSGPAIGAVFGIAVATLLCWGLYHRALKLNLTKFFKITGLVLVVIAAGVVAYGLQDLQESGVVGGFTSYAWDLSAHIDPNAWYSTVVAGTLNLTPKMTWLSVAGYVVYLAPVLYFYLRPAVAPRPKVSQTAEAAPSTPRPTAGSADTPVASASTPAATPAPVPASASVPAAPAPAPAARRPAPRWAMGTAVVAVPAVAAVAVIVAVGPTSSARADQTIEVSAASCGKGFGDLATGEHVFQMKNTGDVPAEVYLLDPSTNAVYGEIEGLAPGTTRPLTATLGAGAYAWRCVPNGKGAVTSAVKRVTGAGTSRTAVVPIAEKDLDAPLEQYRSYVTDHLTELAGYTAKLKQDVDSGDLAAAKNDWLTAHLSYNRLGAAYGTFADWDAKIDGRADGLPDKEKDKDFTGFHRLEYGLWHGEAAAGLAPVADQLDADVHGLIDAWPKQEFDPADLPLRAHEILENTLQFQLTGDADYGSGSTLATADANLAGTRVVLNVIRPLVQARDPRGLADIDTWLDRFGAAVGVAKQPDGTWTPVDKLAAADRQKLNGTLGELLEQLAVVPDLLEIRKAT</sequence>
<keyword evidence="13" id="KW-1185">Reference proteome</keyword>
<feature type="transmembrane region" description="Helical" evidence="10">
    <location>
        <begin position="118"/>
        <end position="141"/>
    </location>
</feature>
<evidence type="ECO:0000313" key="13">
    <source>
        <dbReference type="Proteomes" id="UP001500751"/>
    </source>
</evidence>
<evidence type="ECO:0000256" key="1">
    <source>
        <dbReference type="ARBA" id="ARBA00004141"/>
    </source>
</evidence>
<keyword evidence="5 10" id="KW-0812">Transmembrane</keyword>
<dbReference type="InterPro" id="IPR004923">
    <property type="entry name" value="FTR1/Fip1/EfeU"/>
</dbReference>
<dbReference type="NCBIfam" id="NF041756">
    <property type="entry name" value="EfeU"/>
    <property type="match status" value="1"/>
</dbReference>
<dbReference type="Proteomes" id="UP001500751">
    <property type="component" value="Unassembled WGS sequence"/>
</dbReference>
<feature type="compositionally biased region" description="Low complexity" evidence="9">
    <location>
        <begin position="306"/>
        <end position="339"/>
    </location>
</feature>
<dbReference type="Gene3D" id="1.20.1420.20">
    <property type="entry name" value="M75 peptidase, HXXE motif"/>
    <property type="match status" value="1"/>
</dbReference>
<evidence type="ECO:0000313" key="12">
    <source>
        <dbReference type="EMBL" id="GAA2028511.1"/>
    </source>
</evidence>
<protein>
    <recommendedName>
        <fullName evidence="11">Imelysin-like domain-containing protein</fullName>
    </recommendedName>
</protein>
<dbReference type="EMBL" id="BAAAQN010000014">
    <property type="protein sequence ID" value="GAA2028511.1"/>
    <property type="molecule type" value="Genomic_DNA"/>
</dbReference>
<evidence type="ECO:0000256" key="6">
    <source>
        <dbReference type="ARBA" id="ARBA00022729"/>
    </source>
</evidence>
<dbReference type="PANTHER" id="PTHR31632:SF2">
    <property type="entry name" value="PLASMA MEMBRANE IRON PERMEASE"/>
    <property type="match status" value="1"/>
</dbReference>
<feature type="transmembrane region" description="Helical" evidence="10">
    <location>
        <begin position="344"/>
        <end position="366"/>
    </location>
</feature>
<feature type="transmembrane region" description="Helical" evidence="10">
    <location>
        <begin position="53"/>
        <end position="73"/>
    </location>
</feature>
<dbReference type="InterPro" id="IPR034981">
    <property type="entry name" value="Imelysin-like_EfeO/Algp7"/>
</dbReference>
<feature type="transmembrane region" description="Helical" evidence="10">
    <location>
        <begin position="20"/>
        <end position="41"/>
    </location>
</feature>
<keyword evidence="7 10" id="KW-1133">Transmembrane helix</keyword>
<comment type="caution">
    <text evidence="12">The sequence shown here is derived from an EMBL/GenBank/DDBJ whole genome shotgun (WGS) entry which is preliminary data.</text>
</comment>
<keyword evidence="8 10" id="KW-0472">Membrane</keyword>